<protein>
    <recommendedName>
        <fullName evidence="4">AA1-like domain-containing protein</fullName>
    </recommendedName>
</protein>
<evidence type="ECO:0000313" key="3">
    <source>
        <dbReference type="Proteomes" id="UP000799444"/>
    </source>
</evidence>
<gene>
    <name evidence="2" type="ORF">EJ04DRAFT_442034</name>
</gene>
<name>A0A9P4V0B9_9PLEO</name>
<keyword evidence="1" id="KW-0732">Signal</keyword>
<evidence type="ECO:0000256" key="1">
    <source>
        <dbReference type="SAM" id="SignalP"/>
    </source>
</evidence>
<comment type="caution">
    <text evidence="2">The sequence shown here is derived from an EMBL/GenBank/DDBJ whole genome shotgun (WGS) entry which is preliminary data.</text>
</comment>
<organism evidence="2 3">
    <name type="scientific">Polyplosphaeria fusca</name>
    <dbReference type="NCBI Taxonomy" id="682080"/>
    <lineage>
        <taxon>Eukaryota</taxon>
        <taxon>Fungi</taxon>
        <taxon>Dikarya</taxon>
        <taxon>Ascomycota</taxon>
        <taxon>Pezizomycotina</taxon>
        <taxon>Dothideomycetes</taxon>
        <taxon>Pleosporomycetidae</taxon>
        <taxon>Pleosporales</taxon>
        <taxon>Tetraplosphaeriaceae</taxon>
        <taxon>Polyplosphaeria</taxon>
    </lineage>
</organism>
<feature type="chain" id="PRO_5040409021" description="AA1-like domain-containing protein" evidence="1">
    <location>
        <begin position="20"/>
        <end position="141"/>
    </location>
</feature>
<proteinExistence type="predicted"/>
<reference evidence="2" key="1">
    <citation type="journal article" date="2020" name="Stud. Mycol.">
        <title>101 Dothideomycetes genomes: a test case for predicting lifestyles and emergence of pathogens.</title>
        <authorList>
            <person name="Haridas S."/>
            <person name="Albert R."/>
            <person name="Binder M."/>
            <person name="Bloem J."/>
            <person name="Labutti K."/>
            <person name="Salamov A."/>
            <person name="Andreopoulos B."/>
            <person name="Baker S."/>
            <person name="Barry K."/>
            <person name="Bills G."/>
            <person name="Bluhm B."/>
            <person name="Cannon C."/>
            <person name="Castanera R."/>
            <person name="Culley D."/>
            <person name="Daum C."/>
            <person name="Ezra D."/>
            <person name="Gonzalez J."/>
            <person name="Henrissat B."/>
            <person name="Kuo A."/>
            <person name="Liang C."/>
            <person name="Lipzen A."/>
            <person name="Lutzoni F."/>
            <person name="Magnuson J."/>
            <person name="Mondo S."/>
            <person name="Nolan M."/>
            <person name="Ohm R."/>
            <person name="Pangilinan J."/>
            <person name="Park H.-J."/>
            <person name="Ramirez L."/>
            <person name="Alfaro M."/>
            <person name="Sun H."/>
            <person name="Tritt A."/>
            <person name="Yoshinaga Y."/>
            <person name="Zwiers L.-H."/>
            <person name="Turgeon B."/>
            <person name="Goodwin S."/>
            <person name="Spatafora J."/>
            <person name="Crous P."/>
            <person name="Grigoriev I."/>
        </authorList>
    </citation>
    <scope>NUCLEOTIDE SEQUENCE</scope>
    <source>
        <strain evidence="2">CBS 125425</strain>
    </source>
</reference>
<accession>A0A9P4V0B9</accession>
<feature type="signal peptide" evidence="1">
    <location>
        <begin position="1"/>
        <end position="19"/>
    </location>
</feature>
<dbReference type="Proteomes" id="UP000799444">
    <property type="component" value="Unassembled WGS sequence"/>
</dbReference>
<evidence type="ECO:0008006" key="4">
    <source>
        <dbReference type="Google" id="ProtNLM"/>
    </source>
</evidence>
<sequence length="141" mass="15251">MHPTPFLALGFAYATTSVASHMAATQWTIRGMTRTIDSKDTLCTYDFAIDTNGDGVSKCVYSVVGSPASQTEVSPDFALGCGPFTVSSKWNGVFGDGNGFTTWQVVDYAKKIETFPSYEDWALKNGTAVEPDRSFVVQPLV</sequence>
<evidence type="ECO:0000313" key="2">
    <source>
        <dbReference type="EMBL" id="KAF2731908.1"/>
    </source>
</evidence>
<dbReference type="AlphaFoldDB" id="A0A9P4V0B9"/>
<keyword evidence="3" id="KW-1185">Reference proteome</keyword>
<dbReference type="OrthoDB" id="5352317at2759"/>
<dbReference type="EMBL" id="ML996187">
    <property type="protein sequence ID" value="KAF2731908.1"/>
    <property type="molecule type" value="Genomic_DNA"/>
</dbReference>